<dbReference type="AlphaFoldDB" id="A5AP15"/>
<gene>
    <name evidence="1" type="ORF">VITISV_033531</name>
</gene>
<dbReference type="EMBL" id="AM431146">
    <property type="protein sequence ID" value="CAN64760.1"/>
    <property type="molecule type" value="Genomic_DNA"/>
</dbReference>
<protein>
    <submittedName>
        <fullName evidence="1">Uncharacterized protein</fullName>
    </submittedName>
</protein>
<proteinExistence type="predicted"/>
<organism evidence="1">
    <name type="scientific">Vitis vinifera</name>
    <name type="common">Grape</name>
    <dbReference type="NCBI Taxonomy" id="29760"/>
    <lineage>
        <taxon>Eukaryota</taxon>
        <taxon>Viridiplantae</taxon>
        <taxon>Streptophyta</taxon>
        <taxon>Embryophyta</taxon>
        <taxon>Tracheophyta</taxon>
        <taxon>Spermatophyta</taxon>
        <taxon>Magnoliopsida</taxon>
        <taxon>eudicotyledons</taxon>
        <taxon>Gunneridae</taxon>
        <taxon>Pentapetalae</taxon>
        <taxon>rosids</taxon>
        <taxon>Vitales</taxon>
        <taxon>Vitaceae</taxon>
        <taxon>Viteae</taxon>
        <taxon>Vitis</taxon>
    </lineage>
</organism>
<reference evidence="1" key="1">
    <citation type="journal article" date="2007" name="PLoS ONE">
        <title>The first genome sequence of an elite grapevine cultivar (Pinot noir Vitis vinifera L.): coping with a highly heterozygous genome.</title>
        <authorList>
            <person name="Velasco R."/>
            <person name="Zharkikh A."/>
            <person name="Troggio M."/>
            <person name="Cartwright D.A."/>
            <person name="Cestaro A."/>
            <person name="Pruss D."/>
            <person name="Pindo M."/>
            <person name="FitzGerald L.M."/>
            <person name="Vezzulli S."/>
            <person name="Reid J."/>
            <person name="Malacarne G."/>
            <person name="Iliev D."/>
            <person name="Coppola G."/>
            <person name="Wardell B."/>
            <person name="Micheletti D."/>
            <person name="Macalma T."/>
            <person name="Facci M."/>
            <person name="Mitchell J.T."/>
            <person name="Perazzolli M."/>
            <person name="Eldredge G."/>
            <person name="Gatto P."/>
            <person name="Oyzerski R."/>
            <person name="Moretto M."/>
            <person name="Gutin N."/>
            <person name="Stefanini M."/>
            <person name="Chen Y."/>
            <person name="Segala C."/>
            <person name="Davenport C."/>
            <person name="Dematte L."/>
            <person name="Mraz A."/>
            <person name="Battilana J."/>
            <person name="Stormo K."/>
            <person name="Costa F."/>
            <person name="Tao Q."/>
            <person name="Si-Ammour A."/>
            <person name="Harkins T."/>
            <person name="Lackey A."/>
            <person name="Perbost C."/>
            <person name="Taillon B."/>
            <person name="Stella A."/>
            <person name="Solovyev V."/>
            <person name="Fawcett J.A."/>
            <person name="Sterck L."/>
            <person name="Vandepoele K."/>
            <person name="Grando S.M."/>
            <person name="Toppo S."/>
            <person name="Moser C."/>
            <person name="Lanchbury J."/>
            <person name="Bogden R."/>
            <person name="Skolnick M."/>
            <person name="Sgaramella V."/>
            <person name="Bhatnagar S.K."/>
            <person name="Fontana P."/>
            <person name="Gutin A."/>
            <person name="Van de Peer Y."/>
            <person name="Salamini F."/>
            <person name="Viola R."/>
        </authorList>
    </citation>
    <scope>NUCLEOTIDE SEQUENCE</scope>
</reference>
<evidence type="ECO:0000313" key="1">
    <source>
        <dbReference type="EMBL" id="CAN64760.1"/>
    </source>
</evidence>
<name>A5AP15_VITVI</name>
<sequence>MGIFVEEAPFHSPFRRCEIGLLCCEMALVCQRGVSQLRNTLRNGAMAAKIGDFTLWGFRSYEMELLCCEMALVCQEGVSQRGDIQPTVVTVSIGGVDFTVDQWFKSDWPFIHAPKERENCRERERTEESVRKLRGFEVFGVAMTAMGHGSWQLRMSCLTARLWAGRGLLGTAGGSYTKVMG</sequence>
<accession>A5AP15</accession>